<dbReference type="PROSITE" id="PS00879">
    <property type="entry name" value="ODR_DC_2_2"/>
    <property type="match status" value="1"/>
</dbReference>
<keyword evidence="10" id="KW-0745">Spermidine biosynthesis</keyword>
<evidence type="ECO:0000256" key="13">
    <source>
        <dbReference type="NCBIfam" id="TIGR01273"/>
    </source>
</evidence>
<evidence type="ECO:0000259" key="18">
    <source>
        <dbReference type="Pfam" id="PF17944"/>
    </source>
</evidence>
<feature type="domain" description="Arginine decarboxylase helical bundle" evidence="17">
    <location>
        <begin position="378"/>
        <end position="460"/>
    </location>
</feature>
<evidence type="ECO:0000256" key="10">
    <source>
        <dbReference type="ARBA" id="ARBA00023066"/>
    </source>
</evidence>
<evidence type="ECO:0000259" key="16">
    <source>
        <dbReference type="Pfam" id="PF02784"/>
    </source>
</evidence>
<dbReference type="InterPro" id="IPR002985">
    <property type="entry name" value="Arg_decrbxlase"/>
</dbReference>
<dbReference type="EC" id="4.1.1.19" evidence="5 13"/>
<sequence length="639" mass="70917">MSHMASASSPALRARRTWNIDQWGSGYFDVDEHGQTLVRPHGSDAQGPALPLTGLVHQLRDAGLRLPVLVRFSDILHDRVEQLCGAFDQAMQEADYTAGYTAVYPIKVNQQRRVVEEILATAERGHGRVGLEAGSKPELLAVLALSDSGSSLIVCNGYKDREYVRLALLGEKLGHRVYLVVEKLSELEMILEEARALDVRPRIGLRARLASVGKGKWQNTGGEKSKFGLTASQILQVVDTLSKHEALGSLQLVHFHLGSQIANIRDIQRGLRECARFYQSLVELGAPVDTVDVGGGLGIDYEGTRSRSFCSANYSMAEYAHNVVNAFAQLCRERGLVQPHLISESGRALTAHHAVLITNVIDEERIDATPPERQSQSDPHVEALWRVFERLEASQEPRVLVEAWHDLLQALGELQDRFVMGLSSVSTRAEGERVYTAACVRLRAQLDSRNRAHREIQDELAEKLADKLFVNFSLFQSVPDIWGIEQIFPVLPLTGLDQAPTRRAVIQDITCDSDGRIDHYVDGQGVESTLPLPEWVNDDERWLGFFLVGAYQEILGDLHNLFGDTDSVDAALDENGKWVLSNPLAGDRVADVLAYVNFDAEVLKKKLMDQLAAGDFTEHEQDHFAQSLSEGLSGYTYLE</sequence>
<keyword evidence="8" id="KW-0460">Magnesium</keyword>
<name>A0A7Z0LIW6_9GAMM</name>
<dbReference type="GO" id="GO:0008792">
    <property type="term" value="F:arginine decarboxylase activity"/>
    <property type="evidence" value="ECO:0007669"/>
    <property type="project" value="UniProtKB-UniRule"/>
</dbReference>
<dbReference type="RefSeq" id="WP_179929195.1">
    <property type="nucleotide sequence ID" value="NZ_JACCDF010000002.1"/>
</dbReference>
<evidence type="ECO:0000256" key="2">
    <source>
        <dbReference type="ARBA" id="ARBA00001946"/>
    </source>
</evidence>
<evidence type="ECO:0000256" key="5">
    <source>
        <dbReference type="ARBA" id="ARBA00012426"/>
    </source>
</evidence>
<keyword evidence="11" id="KW-0620">Polyamine biosynthesis</keyword>
<dbReference type="Gene3D" id="1.10.287.3440">
    <property type="match status" value="1"/>
</dbReference>
<feature type="active site" description="Proton donor" evidence="15">
    <location>
        <position position="511"/>
    </location>
</feature>
<dbReference type="GO" id="GO:0006527">
    <property type="term" value="P:L-arginine catabolic process"/>
    <property type="evidence" value="ECO:0007669"/>
    <property type="project" value="InterPro"/>
</dbReference>
<evidence type="ECO:0000256" key="11">
    <source>
        <dbReference type="ARBA" id="ARBA00023115"/>
    </source>
</evidence>
<feature type="domain" description="Arginine decarboxylase C-terminal helical" evidence="18">
    <location>
        <begin position="589"/>
        <end position="638"/>
    </location>
</feature>
<dbReference type="Proteomes" id="UP000586119">
    <property type="component" value="Unassembled WGS sequence"/>
</dbReference>
<comment type="cofactor">
    <cofactor evidence="1 14">
        <name>pyridoxal 5'-phosphate</name>
        <dbReference type="ChEBI" id="CHEBI:597326"/>
    </cofactor>
</comment>
<evidence type="ECO:0000313" key="20">
    <source>
        <dbReference type="Proteomes" id="UP000586119"/>
    </source>
</evidence>
<keyword evidence="9 14" id="KW-0663">Pyridoxal phosphate</keyword>
<dbReference type="AlphaFoldDB" id="A0A7Z0LIW6"/>
<comment type="function">
    <text evidence="3">Catalyzes the biosynthesis of agmatine from arginine.</text>
</comment>
<dbReference type="Gene3D" id="2.40.37.10">
    <property type="entry name" value="Lyase, Ornithine Decarboxylase, Chain A, domain 1"/>
    <property type="match status" value="1"/>
</dbReference>
<dbReference type="Gene3D" id="3.20.20.10">
    <property type="entry name" value="Alanine racemase"/>
    <property type="match status" value="1"/>
</dbReference>
<dbReference type="NCBIfam" id="TIGR01273">
    <property type="entry name" value="speA"/>
    <property type="match status" value="1"/>
</dbReference>
<evidence type="ECO:0000256" key="3">
    <source>
        <dbReference type="ARBA" id="ARBA00002257"/>
    </source>
</evidence>
<keyword evidence="20" id="KW-1185">Reference proteome</keyword>
<dbReference type="PRINTS" id="PR01179">
    <property type="entry name" value="ODADCRBXLASE"/>
</dbReference>
<gene>
    <name evidence="19" type="primary">speA</name>
    <name evidence="19" type="ORF">HZS81_03615</name>
</gene>
<dbReference type="InterPro" id="IPR041128">
    <property type="entry name" value="Arg_decarbox_C"/>
</dbReference>
<evidence type="ECO:0000256" key="6">
    <source>
        <dbReference type="ARBA" id="ARBA00022723"/>
    </source>
</evidence>
<evidence type="ECO:0000256" key="1">
    <source>
        <dbReference type="ARBA" id="ARBA00001933"/>
    </source>
</evidence>
<dbReference type="GO" id="GO:0008295">
    <property type="term" value="P:spermidine biosynthetic process"/>
    <property type="evidence" value="ECO:0007669"/>
    <property type="project" value="UniProtKB-UniRule"/>
</dbReference>
<evidence type="ECO:0000256" key="12">
    <source>
        <dbReference type="ARBA" id="ARBA00023239"/>
    </source>
</evidence>
<feature type="modified residue" description="N6-(pyridoxal phosphate)lysine" evidence="14">
    <location>
        <position position="107"/>
    </location>
</feature>
<reference evidence="19 20" key="1">
    <citation type="journal article" date="2015" name="Int. J. Syst. Evol. Microbiol.">
        <title>Halomonas salicampi sp. nov., a halotolerant and alkalitolerant bacterium isolated from a saltern soil.</title>
        <authorList>
            <person name="Lee J.C."/>
            <person name="Kim Y.S."/>
            <person name="Yun B.S."/>
            <person name="Whang K.S."/>
        </authorList>
    </citation>
    <scope>NUCLEOTIDE SEQUENCE [LARGE SCALE GENOMIC DNA]</scope>
    <source>
        <strain evidence="19 20">BH103</strain>
    </source>
</reference>
<dbReference type="PRINTS" id="PR01180">
    <property type="entry name" value="ARGDCRBXLASE"/>
</dbReference>
<evidence type="ECO:0000256" key="15">
    <source>
        <dbReference type="PIRSR" id="PIRSR600183-50"/>
    </source>
</evidence>
<dbReference type="SUPFAM" id="SSF51419">
    <property type="entry name" value="PLP-binding barrel"/>
    <property type="match status" value="1"/>
</dbReference>
<evidence type="ECO:0000256" key="14">
    <source>
        <dbReference type="PIRSR" id="PIRSR001336-50"/>
    </source>
</evidence>
<dbReference type="InterPro" id="IPR040634">
    <property type="entry name" value="Arg_decarb_HB"/>
</dbReference>
<proteinExistence type="inferred from homology"/>
<organism evidence="19 20">
    <name type="scientific">Vreelandella salicampi</name>
    <dbReference type="NCBI Taxonomy" id="1449798"/>
    <lineage>
        <taxon>Bacteria</taxon>
        <taxon>Pseudomonadati</taxon>
        <taxon>Pseudomonadota</taxon>
        <taxon>Gammaproteobacteria</taxon>
        <taxon>Oceanospirillales</taxon>
        <taxon>Halomonadaceae</taxon>
        <taxon>Vreelandella</taxon>
    </lineage>
</organism>
<comment type="cofactor">
    <cofactor evidence="2">
        <name>Mg(2+)</name>
        <dbReference type="ChEBI" id="CHEBI:18420"/>
    </cofactor>
</comment>
<dbReference type="Pfam" id="PF02784">
    <property type="entry name" value="Orn_Arg_deC_N"/>
    <property type="match status" value="1"/>
</dbReference>
<evidence type="ECO:0000313" key="19">
    <source>
        <dbReference type="EMBL" id="NYS59851.1"/>
    </source>
</evidence>
<keyword evidence="6" id="KW-0479">Metal-binding</keyword>
<dbReference type="InterPro" id="IPR000183">
    <property type="entry name" value="Orn/DAP/Arg_de-COase"/>
</dbReference>
<dbReference type="GO" id="GO:0033388">
    <property type="term" value="P:putrescine biosynthetic process from arginine"/>
    <property type="evidence" value="ECO:0007669"/>
    <property type="project" value="TreeGrafter"/>
</dbReference>
<dbReference type="GO" id="GO:0046872">
    <property type="term" value="F:metal ion binding"/>
    <property type="evidence" value="ECO:0007669"/>
    <property type="project" value="UniProtKB-KW"/>
</dbReference>
<dbReference type="PIRSF" id="PIRSF001336">
    <property type="entry name" value="Arg_decrbxlase"/>
    <property type="match status" value="1"/>
</dbReference>
<evidence type="ECO:0000256" key="7">
    <source>
        <dbReference type="ARBA" id="ARBA00022793"/>
    </source>
</evidence>
<evidence type="ECO:0000256" key="4">
    <source>
        <dbReference type="ARBA" id="ARBA00008357"/>
    </source>
</evidence>
<dbReference type="InterPro" id="IPR022657">
    <property type="entry name" value="De-COase2_CS"/>
</dbReference>
<dbReference type="EMBL" id="JACCDF010000002">
    <property type="protein sequence ID" value="NYS59851.1"/>
    <property type="molecule type" value="Genomic_DNA"/>
</dbReference>
<dbReference type="NCBIfam" id="NF003763">
    <property type="entry name" value="PRK05354.1"/>
    <property type="match status" value="1"/>
</dbReference>
<feature type="domain" description="Orn/DAP/Arg decarboxylase 2 N-terminal" evidence="16">
    <location>
        <begin position="92"/>
        <end position="351"/>
    </location>
</feature>
<comment type="similarity">
    <text evidence="4">Belongs to the Orn/Lys/Arg decarboxylase class-II family. SpeA subfamily.</text>
</comment>
<evidence type="ECO:0000259" key="17">
    <source>
        <dbReference type="Pfam" id="PF17810"/>
    </source>
</evidence>
<dbReference type="PANTHER" id="PTHR43295">
    <property type="entry name" value="ARGININE DECARBOXYLASE"/>
    <property type="match status" value="1"/>
</dbReference>
<dbReference type="Pfam" id="PF17810">
    <property type="entry name" value="Arg_decarb_HB"/>
    <property type="match status" value="1"/>
</dbReference>
<dbReference type="InterPro" id="IPR029066">
    <property type="entry name" value="PLP-binding_barrel"/>
</dbReference>
<dbReference type="InterPro" id="IPR009006">
    <property type="entry name" value="Ala_racemase/Decarboxylase_C"/>
</dbReference>
<keyword evidence="7" id="KW-0210">Decarboxylase</keyword>
<dbReference type="Pfam" id="PF17944">
    <property type="entry name" value="Arg_decarbox_C"/>
    <property type="match status" value="1"/>
</dbReference>
<keyword evidence="12 19" id="KW-0456">Lyase</keyword>
<protein>
    <recommendedName>
        <fullName evidence="5 13">Arginine decarboxylase</fullName>
        <ecNumber evidence="5 13">4.1.1.19</ecNumber>
    </recommendedName>
</protein>
<evidence type="ECO:0000256" key="9">
    <source>
        <dbReference type="ARBA" id="ARBA00022898"/>
    </source>
</evidence>
<comment type="caution">
    <text evidence="19">The sequence shown here is derived from an EMBL/GenBank/DDBJ whole genome shotgun (WGS) entry which is preliminary data.</text>
</comment>
<dbReference type="SUPFAM" id="SSF50621">
    <property type="entry name" value="Alanine racemase C-terminal domain-like"/>
    <property type="match status" value="1"/>
</dbReference>
<dbReference type="CDD" id="cd06830">
    <property type="entry name" value="PLPDE_III_ADC"/>
    <property type="match status" value="1"/>
</dbReference>
<accession>A0A7Z0LIW6</accession>
<dbReference type="FunFam" id="3.20.20.10:FF:000001">
    <property type="entry name" value="Biosynthetic arginine decarboxylase"/>
    <property type="match status" value="1"/>
</dbReference>
<dbReference type="PANTHER" id="PTHR43295:SF9">
    <property type="entry name" value="BIOSYNTHETIC ARGININE DECARBOXYLASE"/>
    <property type="match status" value="1"/>
</dbReference>
<dbReference type="Gene3D" id="1.20.58.930">
    <property type="match status" value="1"/>
</dbReference>
<dbReference type="InterPro" id="IPR022644">
    <property type="entry name" value="De-COase2_N"/>
</dbReference>
<evidence type="ECO:0000256" key="8">
    <source>
        <dbReference type="ARBA" id="ARBA00022842"/>
    </source>
</evidence>